<evidence type="ECO:0000256" key="3">
    <source>
        <dbReference type="ARBA" id="ARBA00023163"/>
    </source>
</evidence>
<evidence type="ECO:0000256" key="1">
    <source>
        <dbReference type="ARBA" id="ARBA00023015"/>
    </source>
</evidence>
<dbReference type="Gene3D" id="1.10.357.10">
    <property type="entry name" value="Tetracycline Repressor, domain 2"/>
    <property type="match status" value="1"/>
</dbReference>
<dbReference type="PROSITE" id="PS50977">
    <property type="entry name" value="HTH_TETR_2"/>
    <property type="match status" value="1"/>
</dbReference>
<dbReference type="InterPro" id="IPR009057">
    <property type="entry name" value="Homeodomain-like_sf"/>
</dbReference>
<evidence type="ECO:0000256" key="2">
    <source>
        <dbReference type="ARBA" id="ARBA00023125"/>
    </source>
</evidence>
<dbReference type="SUPFAM" id="SSF48498">
    <property type="entry name" value="Tetracyclin repressor-like, C-terminal domain"/>
    <property type="match status" value="1"/>
</dbReference>
<dbReference type="Proteomes" id="UP000076830">
    <property type="component" value="Chromosome"/>
</dbReference>
<organism evidence="6 7">
    <name type="scientific">Dokdonella koreensis DS-123</name>
    <dbReference type="NCBI Taxonomy" id="1300342"/>
    <lineage>
        <taxon>Bacteria</taxon>
        <taxon>Pseudomonadati</taxon>
        <taxon>Pseudomonadota</taxon>
        <taxon>Gammaproteobacteria</taxon>
        <taxon>Lysobacterales</taxon>
        <taxon>Rhodanobacteraceae</taxon>
        <taxon>Dokdonella</taxon>
    </lineage>
</organism>
<evidence type="ECO:0000256" key="4">
    <source>
        <dbReference type="PROSITE-ProRule" id="PRU00335"/>
    </source>
</evidence>
<dbReference type="STRING" id="1300342.I596_2440"/>
<gene>
    <name evidence="6" type="ORF">I596_2440</name>
</gene>
<reference evidence="6 7" key="1">
    <citation type="submission" date="2016-04" db="EMBL/GenBank/DDBJ databases">
        <title>Complete genome sequence of Dokdonella koreensis DS-123T.</title>
        <authorList>
            <person name="Kim J.F."/>
            <person name="Lee H."/>
            <person name="Kwak M.-J."/>
        </authorList>
    </citation>
    <scope>NUCLEOTIDE SEQUENCE [LARGE SCALE GENOMIC DNA]</scope>
    <source>
        <strain evidence="6 7">DS-123</strain>
    </source>
</reference>
<dbReference type="RefSeq" id="WP_067647881.1">
    <property type="nucleotide sequence ID" value="NZ_CP015249.1"/>
</dbReference>
<dbReference type="InterPro" id="IPR039536">
    <property type="entry name" value="TetR_C_Proteobacteria"/>
</dbReference>
<dbReference type="SUPFAM" id="SSF46689">
    <property type="entry name" value="Homeodomain-like"/>
    <property type="match status" value="1"/>
</dbReference>
<evidence type="ECO:0000313" key="7">
    <source>
        <dbReference type="Proteomes" id="UP000076830"/>
    </source>
</evidence>
<feature type="DNA-binding region" description="H-T-H motif" evidence="4">
    <location>
        <begin position="40"/>
        <end position="59"/>
    </location>
</feature>
<accession>A0A160DV90</accession>
<dbReference type="InterPro" id="IPR036271">
    <property type="entry name" value="Tet_transcr_reg_TetR-rel_C_sf"/>
</dbReference>
<dbReference type="Pfam" id="PF14246">
    <property type="entry name" value="TetR_C_7"/>
    <property type="match status" value="1"/>
</dbReference>
<dbReference type="Gene3D" id="1.10.10.60">
    <property type="entry name" value="Homeodomain-like"/>
    <property type="match status" value="1"/>
</dbReference>
<keyword evidence="1" id="KW-0805">Transcription regulation</keyword>
<keyword evidence="7" id="KW-1185">Reference proteome</keyword>
<dbReference type="Pfam" id="PF00440">
    <property type="entry name" value="TetR_N"/>
    <property type="match status" value="1"/>
</dbReference>
<proteinExistence type="predicted"/>
<dbReference type="FunFam" id="1.10.10.60:FF:000141">
    <property type="entry name" value="TetR family transcriptional regulator"/>
    <property type="match status" value="1"/>
</dbReference>
<dbReference type="PANTHER" id="PTHR30055">
    <property type="entry name" value="HTH-TYPE TRANSCRIPTIONAL REGULATOR RUTR"/>
    <property type="match status" value="1"/>
</dbReference>
<dbReference type="EMBL" id="CP015249">
    <property type="protein sequence ID" value="ANB18448.1"/>
    <property type="molecule type" value="Genomic_DNA"/>
</dbReference>
<dbReference type="KEGG" id="dko:I596_2440"/>
<keyword evidence="2 4" id="KW-0238">DNA-binding</keyword>
<evidence type="ECO:0000313" key="6">
    <source>
        <dbReference type="EMBL" id="ANB18448.1"/>
    </source>
</evidence>
<dbReference type="PANTHER" id="PTHR30055:SF146">
    <property type="entry name" value="HTH-TYPE TRANSCRIPTIONAL DUAL REGULATOR CECR"/>
    <property type="match status" value="1"/>
</dbReference>
<dbReference type="PATRIC" id="fig|1300342.3.peg.2377"/>
<dbReference type="OrthoDB" id="8535430at2"/>
<dbReference type="GO" id="GO:0000976">
    <property type="term" value="F:transcription cis-regulatory region binding"/>
    <property type="evidence" value="ECO:0007669"/>
    <property type="project" value="TreeGrafter"/>
</dbReference>
<name>A0A160DV90_9GAMM</name>
<feature type="domain" description="HTH tetR-type" evidence="5">
    <location>
        <begin position="17"/>
        <end position="77"/>
    </location>
</feature>
<dbReference type="InterPro" id="IPR001647">
    <property type="entry name" value="HTH_TetR"/>
</dbReference>
<evidence type="ECO:0000259" key="5">
    <source>
        <dbReference type="PROSITE" id="PS50977"/>
    </source>
</evidence>
<keyword evidence="3" id="KW-0804">Transcription</keyword>
<dbReference type="PRINTS" id="PR00455">
    <property type="entry name" value="HTHTETR"/>
</dbReference>
<sequence length="220" mass="24097">MSTVIAKTCGPGRPKDLEKRAAILAAAKQLFPQHGFEGTSMDAIASAAGVSKLTVYSHFSDKETLYVEAIRARCHEQLPEELFDVAARGPLRQQLETIARAFFSLITTDEAMALHRLLTSGAGASSKLAQMFWEQGPKLIHAAFEKFLEARTSAGELEIADVQRASSQFFALLKGELHARMLCGCCDPIRKEEIDAHIHATVDFFLRACGPRPRGVRPAT</sequence>
<dbReference type="GO" id="GO:0003700">
    <property type="term" value="F:DNA-binding transcription factor activity"/>
    <property type="evidence" value="ECO:0007669"/>
    <property type="project" value="TreeGrafter"/>
</dbReference>
<dbReference type="InterPro" id="IPR050109">
    <property type="entry name" value="HTH-type_TetR-like_transc_reg"/>
</dbReference>
<protein>
    <submittedName>
        <fullName evidence="6">Transcriptional regulator, TetR family</fullName>
    </submittedName>
</protein>
<dbReference type="AlphaFoldDB" id="A0A160DV90"/>